<dbReference type="PROSITE" id="PS51293">
    <property type="entry name" value="SANT"/>
    <property type="match status" value="1"/>
</dbReference>
<dbReference type="AlphaFoldDB" id="A0A6A6BZQ6"/>
<feature type="compositionally biased region" description="Low complexity" evidence="1">
    <location>
        <begin position="44"/>
        <end position="54"/>
    </location>
</feature>
<dbReference type="CDD" id="cd00167">
    <property type="entry name" value="SANT"/>
    <property type="match status" value="1"/>
</dbReference>
<dbReference type="InterPro" id="IPR001005">
    <property type="entry name" value="SANT/Myb"/>
</dbReference>
<keyword evidence="4" id="KW-1185">Reference proteome</keyword>
<evidence type="ECO:0000313" key="3">
    <source>
        <dbReference type="EMBL" id="KAF2159488.1"/>
    </source>
</evidence>
<evidence type="ECO:0000256" key="1">
    <source>
        <dbReference type="SAM" id="MobiDB-lite"/>
    </source>
</evidence>
<dbReference type="Gene3D" id="1.10.10.60">
    <property type="entry name" value="Homeodomain-like"/>
    <property type="match status" value="1"/>
</dbReference>
<dbReference type="EMBL" id="ML993637">
    <property type="protein sequence ID" value="KAF2159488.1"/>
    <property type="molecule type" value="Genomic_DNA"/>
</dbReference>
<dbReference type="Proteomes" id="UP000799537">
    <property type="component" value="Unassembled WGS sequence"/>
</dbReference>
<feature type="region of interest" description="Disordered" evidence="1">
    <location>
        <begin position="640"/>
        <end position="663"/>
    </location>
</feature>
<proteinExistence type="predicted"/>
<feature type="compositionally biased region" description="Low complexity" evidence="1">
    <location>
        <begin position="645"/>
        <end position="663"/>
    </location>
</feature>
<feature type="region of interest" description="Disordered" evidence="1">
    <location>
        <begin position="417"/>
        <end position="446"/>
    </location>
</feature>
<evidence type="ECO:0000259" key="2">
    <source>
        <dbReference type="PROSITE" id="PS51293"/>
    </source>
</evidence>
<feature type="region of interest" description="Disordered" evidence="1">
    <location>
        <begin position="1"/>
        <end position="113"/>
    </location>
</feature>
<evidence type="ECO:0000313" key="4">
    <source>
        <dbReference type="Proteomes" id="UP000799537"/>
    </source>
</evidence>
<dbReference type="GeneID" id="54567862"/>
<accession>A0A6A6BZQ6</accession>
<gene>
    <name evidence="3" type="ORF">M409DRAFT_60832</name>
</gene>
<protein>
    <recommendedName>
        <fullName evidence="2">SANT domain-containing protein</fullName>
    </recommendedName>
</protein>
<feature type="compositionally biased region" description="Basic and acidic residues" evidence="1">
    <location>
        <begin position="1"/>
        <end position="40"/>
    </location>
</feature>
<dbReference type="SMART" id="SM00717">
    <property type="entry name" value="SANT"/>
    <property type="match status" value="1"/>
</dbReference>
<dbReference type="Pfam" id="PF00249">
    <property type="entry name" value="Myb_DNA-binding"/>
    <property type="match status" value="1"/>
</dbReference>
<dbReference type="InterPro" id="IPR017884">
    <property type="entry name" value="SANT_dom"/>
</dbReference>
<organism evidence="3 4">
    <name type="scientific">Zasmidium cellare ATCC 36951</name>
    <dbReference type="NCBI Taxonomy" id="1080233"/>
    <lineage>
        <taxon>Eukaryota</taxon>
        <taxon>Fungi</taxon>
        <taxon>Dikarya</taxon>
        <taxon>Ascomycota</taxon>
        <taxon>Pezizomycotina</taxon>
        <taxon>Dothideomycetes</taxon>
        <taxon>Dothideomycetidae</taxon>
        <taxon>Mycosphaerellales</taxon>
        <taxon>Mycosphaerellaceae</taxon>
        <taxon>Zasmidium</taxon>
    </lineage>
</organism>
<dbReference type="OrthoDB" id="10258692at2759"/>
<reference evidence="3" key="1">
    <citation type="journal article" date="2020" name="Stud. Mycol.">
        <title>101 Dothideomycetes genomes: a test case for predicting lifestyles and emergence of pathogens.</title>
        <authorList>
            <person name="Haridas S."/>
            <person name="Albert R."/>
            <person name="Binder M."/>
            <person name="Bloem J."/>
            <person name="Labutti K."/>
            <person name="Salamov A."/>
            <person name="Andreopoulos B."/>
            <person name="Baker S."/>
            <person name="Barry K."/>
            <person name="Bills G."/>
            <person name="Bluhm B."/>
            <person name="Cannon C."/>
            <person name="Castanera R."/>
            <person name="Culley D."/>
            <person name="Daum C."/>
            <person name="Ezra D."/>
            <person name="Gonzalez J."/>
            <person name="Henrissat B."/>
            <person name="Kuo A."/>
            <person name="Liang C."/>
            <person name="Lipzen A."/>
            <person name="Lutzoni F."/>
            <person name="Magnuson J."/>
            <person name="Mondo S."/>
            <person name="Nolan M."/>
            <person name="Ohm R."/>
            <person name="Pangilinan J."/>
            <person name="Park H.-J."/>
            <person name="Ramirez L."/>
            <person name="Alfaro M."/>
            <person name="Sun H."/>
            <person name="Tritt A."/>
            <person name="Yoshinaga Y."/>
            <person name="Zwiers L.-H."/>
            <person name="Turgeon B."/>
            <person name="Goodwin S."/>
            <person name="Spatafora J."/>
            <person name="Crous P."/>
            <person name="Grigoriev I."/>
        </authorList>
    </citation>
    <scope>NUCLEOTIDE SEQUENCE</scope>
    <source>
        <strain evidence="3">ATCC 36951</strain>
    </source>
</reference>
<name>A0A6A6BZQ6_ZASCE</name>
<dbReference type="InterPro" id="IPR009057">
    <property type="entry name" value="Homeodomain-like_sf"/>
</dbReference>
<feature type="domain" description="SANT" evidence="2">
    <location>
        <begin position="274"/>
        <end position="325"/>
    </location>
</feature>
<sequence>MPTDAFRRRPTLRETDFSKHAPTNDRLGGRPTERRPHELPPRPATTSASTSRTSNRSYIRRSAPSSPPDIEQFAPASTYDPLTPRSITTPNGHATRSTTPHSAPLSNTLPRSPRSYLMQTSVGMKVILLGGSRGALFATATNLFFLAELRQPVSYYLVHHIACSRTTLVELLRLLTSLSSSPQPSLYFTPAINLHLLYFTPGCTQDFTFIPSETTATNHLSMSSQQQEWERVGISGLDSTEIPDLQPYRLRDTFIDTNRLVHPDQVPSVFNYRNEFSEFTPEEELRFAIAFKHAHKEFATIAQYMPDRSESECKDYYYQKKHDGRFDTLPLNQREKTWQKLPDFDRRKLEAEAPTNRTDKEGNSVQSRSAIQLKKIVPIEEEIDRLSLIQAAPNAYTGNPASLAMVQAHIAQIRGKEKRDASEAVKMSKKMKKKNGKSNGESAKEPSFNATQLFEDIHRSLGGMKRGLVDLMASYEAALEGYRIGDSSNLEKESGGAVHALKMRENQKRCHFLEDQITWVSRALVALFLPDRAIEELKGDAEGYDRFGELFMCLISARTGIFTLEADHDSAASQLENLQTGDPELEGIVKERTEQLQGLVGDAHALIEAMGRSLLKEFQGFEELAQFMSDAAYTLAGEDRHDSVTQMSSGSRSGTSSYSYMQT</sequence>
<feature type="compositionally biased region" description="Polar residues" evidence="1">
    <location>
        <begin position="85"/>
        <end position="110"/>
    </location>
</feature>
<feature type="compositionally biased region" description="Basic residues" evidence="1">
    <location>
        <begin position="427"/>
        <end position="436"/>
    </location>
</feature>
<dbReference type="RefSeq" id="XP_033660377.1">
    <property type="nucleotide sequence ID" value="XM_033814590.1"/>
</dbReference>
<dbReference type="SUPFAM" id="SSF46689">
    <property type="entry name" value="Homeodomain-like"/>
    <property type="match status" value="1"/>
</dbReference>